<dbReference type="PROSITE" id="PS51257">
    <property type="entry name" value="PROKAR_LIPOPROTEIN"/>
    <property type="match status" value="1"/>
</dbReference>
<evidence type="ECO:0000313" key="2">
    <source>
        <dbReference type="EMBL" id="MFC4870714.1"/>
    </source>
</evidence>
<dbReference type="InterPro" id="IPR000917">
    <property type="entry name" value="Sulfatase_N"/>
</dbReference>
<sequence length="529" mass="60596">MKSRDRLLFPASLVLFFFFACQGEKDEPYIRPNILFAIADDASFPHMGAYGTDWVQTPAFDRVAKEGILFTRAYTPNAKCSPSRSIIITGRNSWQLEEAANHIPHFPEKFLSHVEVLGNFGYHTGYTGKGWAPGNPGELDGKRRELTGIAYNELTTEPPSSKISKIDYSANFEMFLDAREEGQPFYFWYGGYEPHRAYEYETGKVLGGKHVDMIDEVPPFWPDNDTVRNDMLDYAYEIEYFDRHLQRILAVLEERGELDNTVVVVTSDNGMPFPRVKGQGYEYSHHLPLAIMWPKGIKNPGRVIDDFISFADFSPTFLELAEIDQEASGMASITGRSLSDIFFTEQSGKIDPRRNAVLIGKERHDVGRPNDEGYPIRGIVTEDYIYLHNFETDRWPAGNPETGYLNTDGSPTKTVILNGRSDADTKHYWEMAFGKRPAEELYARAKDPACMQNLAIHPEYQSVKENLKDQLFERLREEDDPRMFGQGDLFDAYEYAEPNTADFYNRFMKGEQINTGWVNPTDFEKDFKE</sequence>
<dbReference type="PANTHER" id="PTHR43751">
    <property type="entry name" value="SULFATASE"/>
    <property type="match status" value="1"/>
</dbReference>
<dbReference type="Pfam" id="PF00884">
    <property type="entry name" value="Sulfatase"/>
    <property type="match status" value="1"/>
</dbReference>
<accession>A0ABV9SWX5</accession>
<dbReference type="Proteomes" id="UP001595818">
    <property type="component" value="Unassembled WGS sequence"/>
</dbReference>
<comment type="caution">
    <text evidence="2">The sequence shown here is derived from an EMBL/GenBank/DDBJ whole genome shotgun (WGS) entry which is preliminary data.</text>
</comment>
<name>A0ABV9SWX5_9BACT</name>
<gene>
    <name evidence="2" type="ORF">ACFPFU_03380</name>
</gene>
<evidence type="ECO:0000313" key="3">
    <source>
        <dbReference type="Proteomes" id="UP001595818"/>
    </source>
</evidence>
<dbReference type="PANTHER" id="PTHR43751:SF1">
    <property type="entry name" value="SULFATASE ATSG-RELATED"/>
    <property type="match status" value="1"/>
</dbReference>
<reference evidence="3" key="1">
    <citation type="journal article" date="2019" name="Int. J. Syst. Evol. Microbiol.">
        <title>The Global Catalogue of Microorganisms (GCM) 10K type strain sequencing project: providing services to taxonomists for standard genome sequencing and annotation.</title>
        <authorList>
            <consortium name="The Broad Institute Genomics Platform"/>
            <consortium name="The Broad Institute Genome Sequencing Center for Infectious Disease"/>
            <person name="Wu L."/>
            <person name="Ma J."/>
        </authorList>
    </citation>
    <scope>NUCLEOTIDE SEQUENCE [LARGE SCALE GENOMIC DNA]</scope>
    <source>
        <strain evidence="3">CGMCC 4.7466</strain>
    </source>
</reference>
<evidence type="ECO:0000259" key="1">
    <source>
        <dbReference type="Pfam" id="PF00884"/>
    </source>
</evidence>
<dbReference type="InterPro" id="IPR017850">
    <property type="entry name" value="Alkaline_phosphatase_core_sf"/>
</dbReference>
<organism evidence="2 3">
    <name type="scientific">Negadavirga shengliensis</name>
    <dbReference type="NCBI Taxonomy" id="1389218"/>
    <lineage>
        <taxon>Bacteria</taxon>
        <taxon>Pseudomonadati</taxon>
        <taxon>Bacteroidota</taxon>
        <taxon>Cytophagia</taxon>
        <taxon>Cytophagales</taxon>
        <taxon>Cyclobacteriaceae</taxon>
        <taxon>Negadavirga</taxon>
    </lineage>
</organism>
<dbReference type="SUPFAM" id="SSF53649">
    <property type="entry name" value="Alkaline phosphatase-like"/>
    <property type="match status" value="1"/>
</dbReference>
<feature type="domain" description="Sulfatase N-terminal" evidence="1">
    <location>
        <begin position="32"/>
        <end position="322"/>
    </location>
</feature>
<dbReference type="RefSeq" id="WP_377061516.1">
    <property type="nucleotide sequence ID" value="NZ_JBHSJJ010000002.1"/>
</dbReference>
<dbReference type="InterPro" id="IPR052701">
    <property type="entry name" value="GAG_Ulvan_Degrading_Sulfatases"/>
</dbReference>
<proteinExistence type="predicted"/>
<keyword evidence="3" id="KW-1185">Reference proteome</keyword>
<dbReference type="CDD" id="cd16027">
    <property type="entry name" value="SGSH"/>
    <property type="match status" value="1"/>
</dbReference>
<protein>
    <submittedName>
        <fullName evidence="2">Sulfatase</fullName>
    </submittedName>
</protein>
<dbReference type="EMBL" id="JBHSJJ010000002">
    <property type="protein sequence ID" value="MFC4870714.1"/>
    <property type="molecule type" value="Genomic_DNA"/>
</dbReference>
<dbReference type="Gene3D" id="3.40.720.10">
    <property type="entry name" value="Alkaline Phosphatase, subunit A"/>
    <property type="match status" value="1"/>
</dbReference>